<reference evidence="9 10" key="1">
    <citation type="submission" date="2019-02" db="EMBL/GenBank/DDBJ databases">
        <title>Genomic Encyclopedia of Type Strains, Phase IV (KMG-IV): sequencing the most valuable type-strain genomes for metagenomic binning, comparative biology and taxonomic classification.</title>
        <authorList>
            <person name="Goeker M."/>
        </authorList>
    </citation>
    <scope>NUCLEOTIDE SEQUENCE [LARGE SCALE GENOMIC DNA]</scope>
    <source>
        <strain evidence="9 10">DSM 45622</strain>
    </source>
</reference>
<gene>
    <name evidence="9" type="ORF">EV189_0216</name>
</gene>
<comment type="similarity">
    <text evidence="4">Belongs to the methyl-accepting chemotaxis (MCP) protein family.</text>
</comment>
<evidence type="ECO:0000313" key="9">
    <source>
        <dbReference type="EMBL" id="RZS90985.1"/>
    </source>
</evidence>
<keyword evidence="6" id="KW-0472">Membrane</keyword>
<dbReference type="Gene3D" id="1.10.287.950">
    <property type="entry name" value="Methyl-accepting chemotaxis protein"/>
    <property type="match status" value="1"/>
</dbReference>
<dbReference type="Proteomes" id="UP000293638">
    <property type="component" value="Unassembled WGS sequence"/>
</dbReference>
<name>A0A4Q7NV12_9ACTN</name>
<dbReference type="GO" id="GO:0007165">
    <property type="term" value="P:signal transduction"/>
    <property type="evidence" value="ECO:0007669"/>
    <property type="project" value="UniProtKB-KW"/>
</dbReference>
<dbReference type="SMART" id="SM00283">
    <property type="entry name" value="MA"/>
    <property type="match status" value="1"/>
</dbReference>
<proteinExistence type="inferred from homology"/>
<dbReference type="Pfam" id="PF00015">
    <property type="entry name" value="MCPsignal"/>
    <property type="match status" value="1"/>
</dbReference>
<dbReference type="Pfam" id="PF00672">
    <property type="entry name" value="HAMP"/>
    <property type="match status" value="1"/>
</dbReference>
<dbReference type="EMBL" id="SGXD01000001">
    <property type="protein sequence ID" value="RZS90985.1"/>
    <property type="molecule type" value="Genomic_DNA"/>
</dbReference>
<dbReference type="GO" id="GO:0016020">
    <property type="term" value="C:membrane"/>
    <property type="evidence" value="ECO:0007669"/>
    <property type="project" value="InterPro"/>
</dbReference>
<comment type="caution">
    <text evidence="9">The sequence shown here is derived from an EMBL/GenBank/DDBJ whole genome shotgun (WGS) entry which is preliminary data.</text>
</comment>
<feature type="domain" description="Methyl-accepting transducer" evidence="7">
    <location>
        <begin position="272"/>
        <end position="515"/>
    </location>
</feature>
<sequence>MAKVSSRGAGVRTRIVAALAAVAVVTLGVGAFGVERMSVLSGQAHNVYSRGTVPLGQLQGLRAAWWEYQADSARSAIPTLPKEQLAAVATAAQAARTALQQQTEQAAAADLEPEARTQVAAFAAAEKSYFATMDQLVALGATPDLAKLQQLIGQLGQAEAAAIASVTKAAQLQGTIAARTSTQAHAAYTAARLLTWGAVALGLLLSLALALLTARGITRPVEAIRRALDSAADGDLRVRVGRVGGGELAAAAEALDRTLDTLAGVIDLVGGSATRLAGASQELSTGAAAIADNARGAAERADRVVASADDVTASVATVSDGSQQMEAAIREIAHNATEAAHVAGSAVGIAEETTRTVGKLGDSSQEIAAVVKLINGIAEQTNLLALNATIEAARAGEAGKGFAVVANEVKELAQETARATGDISQRVATIQEDTAGAVAAIRRISDVIGEINQFQATIAAAVEEQSATTNDMNRNVVGAASASRSISAEISGLAAGAAETSARVEATEQAAADLARMSDELQTAVGRFRR</sequence>
<evidence type="ECO:0000256" key="2">
    <source>
        <dbReference type="ARBA" id="ARBA00022989"/>
    </source>
</evidence>
<evidence type="ECO:0000256" key="1">
    <source>
        <dbReference type="ARBA" id="ARBA00022692"/>
    </source>
</evidence>
<dbReference type="InterPro" id="IPR004089">
    <property type="entry name" value="MCPsignal_dom"/>
</dbReference>
<evidence type="ECO:0000259" key="7">
    <source>
        <dbReference type="PROSITE" id="PS50111"/>
    </source>
</evidence>
<evidence type="ECO:0000256" key="6">
    <source>
        <dbReference type="SAM" id="Phobius"/>
    </source>
</evidence>
<dbReference type="PANTHER" id="PTHR32089">
    <property type="entry name" value="METHYL-ACCEPTING CHEMOTAXIS PROTEIN MCPB"/>
    <property type="match status" value="1"/>
</dbReference>
<accession>A0A4Q7NV12</accession>
<dbReference type="PANTHER" id="PTHR32089:SF112">
    <property type="entry name" value="LYSOZYME-LIKE PROTEIN-RELATED"/>
    <property type="match status" value="1"/>
</dbReference>
<feature type="domain" description="HAMP" evidence="8">
    <location>
        <begin position="215"/>
        <end position="267"/>
    </location>
</feature>
<dbReference type="InterPro" id="IPR024478">
    <property type="entry name" value="HlyB_4HB_MCP"/>
</dbReference>
<dbReference type="InterPro" id="IPR003660">
    <property type="entry name" value="HAMP_dom"/>
</dbReference>
<keyword evidence="10" id="KW-1185">Reference proteome</keyword>
<protein>
    <submittedName>
        <fullName evidence="9">Methyl-accepting chemotaxis protein</fullName>
    </submittedName>
</protein>
<evidence type="ECO:0000256" key="4">
    <source>
        <dbReference type="ARBA" id="ARBA00029447"/>
    </source>
</evidence>
<dbReference type="OrthoDB" id="3378718at2"/>
<dbReference type="PROSITE" id="PS50111">
    <property type="entry name" value="CHEMOTAXIS_TRANSDUC_2"/>
    <property type="match status" value="1"/>
</dbReference>
<keyword evidence="1 6" id="KW-0812">Transmembrane</keyword>
<dbReference type="SMART" id="SM00304">
    <property type="entry name" value="HAMP"/>
    <property type="match status" value="1"/>
</dbReference>
<evidence type="ECO:0000259" key="8">
    <source>
        <dbReference type="PROSITE" id="PS50885"/>
    </source>
</evidence>
<dbReference type="SUPFAM" id="SSF58104">
    <property type="entry name" value="Methyl-accepting chemotaxis protein (MCP) signaling domain"/>
    <property type="match status" value="1"/>
</dbReference>
<feature type="transmembrane region" description="Helical" evidence="6">
    <location>
        <begin position="193"/>
        <end position="212"/>
    </location>
</feature>
<evidence type="ECO:0000313" key="10">
    <source>
        <dbReference type="Proteomes" id="UP000293638"/>
    </source>
</evidence>
<evidence type="ECO:0000256" key="5">
    <source>
        <dbReference type="PROSITE-ProRule" id="PRU00284"/>
    </source>
</evidence>
<dbReference type="RefSeq" id="WP_130491105.1">
    <property type="nucleotide sequence ID" value="NZ_SGXD01000001.1"/>
</dbReference>
<organism evidence="9 10">
    <name type="scientific">Motilibacter rhizosphaerae</name>
    <dbReference type="NCBI Taxonomy" id="598652"/>
    <lineage>
        <taxon>Bacteria</taxon>
        <taxon>Bacillati</taxon>
        <taxon>Actinomycetota</taxon>
        <taxon>Actinomycetes</taxon>
        <taxon>Motilibacterales</taxon>
        <taxon>Motilibacteraceae</taxon>
        <taxon>Motilibacter</taxon>
    </lineage>
</organism>
<dbReference type="Pfam" id="PF12729">
    <property type="entry name" value="4HB_MCP_1"/>
    <property type="match status" value="1"/>
</dbReference>
<evidence type="ECO:0000256" key="3">
    <source>
        <dbReference type="ARBA" id="ARBA00023224"/>
    </source>
</evidence>
<dbReference type="AlphaFoldDB" id="A0A4Q7NV12"/>
<dbReference type="PROSITE" id="PS50885">
    <property type="entry name" value="HAMP"/>
    <property type="match status" value="1"/>
</dbReference>
<keyword evidence="2 6" id="KW-1133">Transmembrane helix</keyword>
<keyword evidence="3 5" id="KW-0807">Transducer</keyword>